<feature type="domain" description="Glycosyltransferase 2-like" evidence="19">
    <location>
        <begin position="96"/>
        <end position="263"/>
    </location>
</feature>
<evidence type="ECO:0000256" key="11">
    <source>
        <dbReference type="ARBA" id="ARBA00023098"/>
    </source>
</evidence>
<organism evidence="20 21">
    <name type="scientific">Vasconcelosia minhoensis LEGE 07310</name>
    <dbReference type="NCBI Taxonomy" id="915328"/>
    <lineage>
        <taxon>Bacteria</taxon>
        <taxon>Bacillati</taxon>
        <taxon>Cyanobacteriota</taxon>
        <taxon>Cyanophyceae</taxon>
        <taxon>Nodosilineales</taxon>
        <taxon>Cymatolegaceae</taxon>
        <taxon>Vasconcelosia</taxon>
        <taxon>Vasconcelosia minhoensis</taxon>
    </lineage>
</organism>
<dbReference type="GO" id="GO:0046467">
    <property type="term" value="P:membrane lipid biosynthetic process"/>
    <property type="evidence" value="ECO:0007669"/>
    <property type="project" value="UniProtKB-ARBA"/>
</dbReference>
<evidence type="ECO:0000259" key="19">
    <source>
        <dbReference type="Pfam" id="PF00535"/>
    </source>
</evidence>
<keyword evidence="12 18" id="KW-0472">Membrane</keyword>
<comment type="subcellular location">
    <subcellularLocation>
        <location evidence="2">Membrane</location>
        <topology evidence="2">Multi-pass membrane protein</topology>
    </subcellularLocation>
</comment>
<evidence type="ECO:0000313" key="21">
    <source>
        <dbReference type="Proteomes" id="UP000636505"/>
    </source>
</evidence>
<keyword evidence="10 18" id="KW-1133">Transmembrane helix</keyword>
<keyword evidence="7 18" id="KW-0812">Transmembrane</keyword>
<evidence type="ECO:0000256" key="14">
    <source>
        <dbReference type="ARBA" id="ARBA00053004"/>
    </source>
</evidence>
<evidence type="ECO:0000256" key="9">
    <source>
        <dbReference type="ARBA" id="ARBA00022842"/>
    </source>
</evidence>
<keyword evidence="21" id="KW-1185">Reference proteome</keyword>
<evidence type="ECO:0000313" key="20">
    <source>
        <dbReference type="EMBL" id="MBE9076157.1"/>
    </source>
</evidence>
<dbReference type="EMBL" id="JADEXG010000003">
    <property type="protein sequence ID" value="MBE9076157.1"/>
    <property type="molecule type" value="Genomic_DNA"/>
</dbReference>
<dbReference type="CDD" id="cd06423">
    <property type="entry name" value="CESA_like"/>
    <property type="match status" value="1"/>
</dbReference>
<evidence type="ECO:0000256" key="1">
    <source>
        <dbReference type="ARBA" id="ARBA00001946"/>
    </source>
</evidence>
<dbReference type="RefSeq" id="WP_193904809.1">
    <property type="nucleotide sequence ID" value="NZ_JADEXG010000003.1"/>
</dbReference>
<evidence type="ECO:0000256" key="2">
    <source>
        <dbReference type="ARBA" id="ARBA00004141"/>
    </source>
</evidence>
<dbReference type="Proteomes" id="UP000636505">
    <property type="component" value="Unassembled WGS sequence"/>
</dbReference>
<reference evidence="20" key="1">
    <citation type="submission" date="2020-10" db="EMBL/GenBank/DDBJ databases">
        <authorList>
            <person name="Castelo-Branco R."/>
            <person name="Eusebio N."/>
            <person name="Adriana R."/>
            <person name="Vieira A."/>
            <person name="Brugerolle De Fraissinette N."/>
            <person name="Rezende De Castro R."/>
            <person name="Schneider M.P."/>
            <person name="Vasconcelos V."/>
            <person name="Leao P.N."/>
        </authorList>
    </citation>
    <scope>NUCLEOTIDE SEQUENCE</scope>
    <source>
        <strain evidence="20">LEGE 07310</strain>
    </source>
</reference>
<keyword evidence="4" id="KW-0444">Lipid biosynthesis</keyword>
<comment type="caution">
    <text evidence="20">The sequence shown here is derived from an EMBL/GenBank/DDBJ whole genome shotgun (WGS) entry which is preliminary data.</text>
</comment>
<evidence type="ECO:0000256" key="4">
    <source>
        <dbReference type="ARBA" id="ARBA00022516"/>
    </source>
</evidence>
<dbReference type="PANTHER" id="PTHR43867:SF2">
    <property type="entry name" value="CELLULOSE SYNTHASE CATALYTIC SUBUNIT A [UDP-FORMING]"/>
    <property type="match status" value="1"/>
</dbReference>
<dbReference type="InterPro" id="IPR001173">
    <property type="entry name" value="Glyco_trans_2-like"/>
</dbReference>
<dbReference type="AlphaFoldDB" id="A0A8J7A4L6"/>
<dbReference type="InterPro" id="IPR029044">
    <property type="entry name" value="Nucleotide-diphossugar_trans"/>
</dbReference>
<evidence type="ECO:0000256" key="13">
    <source>
        <dbReference type="ARBA" id="ARBA00023277"/>
    </source>
</evidence>
<evidence type="ECO:0000256" key="5">
    <source>
        <dbReference type="ARBA" id="ARBA00022676"/>
    </source>
</evidence>
<evidence type="ECO:0000256" key="17">
    <source>
        <dbReference type="ARBA" id="ARBA00078564"/>
    </source>
</evidence>
<sequence length="449" mass="50497">MSDFAELSTETEPDFSPGYAGRRLKAAFALSLLWSGTVFLHLVTWGEWAVLSITALMGVHAVRVGLARSRPLPQPLPSHFAHPVSAAEAQAWPYLSLLVAAKNEEAVIAKLVESLLRLDYPPQRYDLWVVDDHSTDRTPEILKQLAQQYPRLQVIRRGPDAIGGKSGALNQVWPRTKGSLLAVFDADAQVPTDLLRQLVPMFTENVGAVQARKAIVNPEINFWTQGQVAEMALDAYFQEHRTAIGGIGELRGNGQFVRREALIQCGGWNEETITDDLDLSIQLHLNRWDIELLFAPAVGEEGVVRTRSLWHQRNRWAEGGFQRYLDYWRPLARNGLGWQKSIDMVGFWLIQYLLPAVAIPDLALSIVRHRLPIFSPLTSLAVSMSCWGMFTTLRRTQKMPVPLAVLYTVRGTLYMFHWLVVIATTTVRISVRPKRLKWVKTVHGGDGRG</sequence>
<keyword evidence="5" id="KW-0328">Glycosyltransferase</keyword>
<dbReference type="Gene3D" id="3.90.550.10">
    <property type="entry name" value="Spore Coat Polysaccharide Biosynthesis Protein SpsA, Chain A"/>
    <property type="match status" value="1"/>
</dbReference>
<evidence type="ECO:0000256" key="7">
    <source>
        <dbReference type="ARBA" id="ARBA00022692"/>
    </source>
</evidence>
<feature type="transmembrane region" description="Helical" evidence="18">
    <location>
        <begin position="373"/>
        <end position="393"/>
    </location>
</feature>
<protein>
    <recommendedName>
        <fullName evidence="16">Beta-monoglucosyldiacylglycerol synthase</fullName>
        <ecNumber evidence="15">2.4.1.336</ecNumber>
    </recommendedName>
    <alternativeName>
        <fullName evidence="17">UDP-glucose:1,2-diacylglycerol 3-beta-D-glucosyltransferase</fullName>
    </alternativeName>
</protein>
<dbReference type="PANTHER" id="PTHR43867">
    <property type="entry name" value="CELLULOSE SYNTHASE CATALYTIC SUBUNIT A [UDP-FORMING]"/>
    <property type="match status" value="1"/>
</dbReference>
<keyword evidence="11" id="KW-0443">Lipid metabolism</keyword>
<dbReference type="GO" id="GO:0005886">
    <property type="term" value="C:plasma membrane"/>
    <property type="evidence" value="ECO:0007669"/>
    <property type="project" value="TreeGrafter"/>
</dbReference>
<evidence type="ECO:0000256" key="12">
    <source>
        <dbReference type="ARBA" id="ARBA00023136"/>
    </source>
</evidence>
<accession>A0A8J7A4L6</accession>
<keyword evidence="13" id="KW-0119">Carbohydrate metabolism</keyword>
<dbReference type="FunFam" id="3.90.550.10:FF:000164">
    <property type="entry name" value="Beta-(1-3)-glucosyl transferase"/>
    <property type="match status" value="1"/>
</dbReference>
<evidence type="ECO:0000256" key="3">
    <source>
        <dbReference type="ARBA" id="ARBA00006739"/>
    </source>
</evidence>
<name>A0A8J7A4L6_9CYAN</name>
<dbReference type="EC" id="2.4.1.336" evidence="15"/>
<dbReference type="InterPro" id="IPR050321">
    <property type="entry name" value="Glycosyltr_2/OpgH_subfam"/>
</dbReference>
<evidence type="ECO:0000256" key="6">
    <source>
        <dbReference type="ARBA" id="ARBA00022679"/>
    </source>
</evidence>
<keyword evidence="9" id="KW-0460">Magnesium</keyword>
<comment type="catalytic activity">
    <reaction evidence="14">
        <text>a 1,2-diacyl-sn-glycerol + UDP-alpha-D-glucose = a 1,2-diacyl-3-O-(beta-D-glucopyranosyl)-sn-glycerol + UDP + H(+)</text>
        <dbReference type="Rhea" id="RHEA:17285"/>
        <dbReference type="ChEBI" id="CHEBI:15378"/>
        <dbReference type="ChEBI" id="CHEBI:17815"/>
        <dbReference type="ChEBI" id="CHEBI:58223"/>
        <dbReference type="ChEBI" id="CHEBI:58885"/>
        <dbReference type="ChEBI" id="CHEBI:75799"/>
        <dbReference type="EC" id="2.4.1.336"/>
    </reaction>
</comment>
<evidence type="ECO:0000256" key="18">
    <source>
        <dbReference type="SAM" id="Phobius"/>
    </source>
</evidence>
<comment type="similarity">
    <text evidence="3">Belongs to the glycosyltransferase 2 family.</text>
</comment>
<gene>
    <name evidence="20" type="ORF">IQ241_02415</name>
</gene>
<dbReference type="SUPFAM" id="SSF53448">
    <property type="entry name" value="Nucleotide-diphospho-sugar transferases"/>
    <property type="match status" value="1"/>
</dbReference>
<dbReference type="Pfam" id="PF00535">
    <property type="entry name" value="Glycos_transf_2"/>
    <property type="match status" value="1"/>
</dbReference>
<dbReference type="GO" id="GO:0006071">
    <property type="term" value="P:glycerol metabolic process"/>
    <property type="evidence" value="ECO:0007669"/>
    <property type="project" value="UniProtKB-KW"/>
</dbReference>
<feature type="transmembrane region" description="Helical" evidence="18">
    <location>
        <begin position="413"/>
        <end position="431"/>
    </location>
</feature>
<evidence type="ECO:0000256" key="10">
    <source>
        <dbReference type="ARBA" id="ARBA00022989"/>
    </source>
</evidence>
<proteinExistence type="inferred from homology"/>
<evidence type="ECO:0000256" key="8">
    <source>
        <dbReference type="ARBA" id="ARBA00022798"/>
    </source>
</evidence>
<evidence type="ECO:0000256" key="15">
    <source>
        <dbReference type="ARBA" id="ARBA00066964"/>
    </source>
</evidence>
<comment type="cofactor">
    <cofactor evidence="1">
        <name>Mg(2+)</name>
        <dbReference type="ChEBI" id="CHEBI:18420"/>
    </cofactor>
</comment>
<keyword evidence="8" id="KW-0319">Glycerol metabolism</keyword>
<keyword evidence="6" id="KW-0808">Transferase</keyword>
<evidence type="ECO:0000256" key="16">
    <source>
        <dbReference type="ARBA" id="ARBA00068721"/>
    </source>
</evidence>
<dbReference type="GO" id="GO:0016758">
    <property type="term" value="F:hexosyltransferase activity"/>
    <property type="evidence" value="ECO:0007669"/>
    <property type="project" value="TreeGrafter"/>
</dbReference>